<keyword evidence="3 6" id="KW-1133">Transmembrane helix</keyword>
<dbReference type="OrthoDB" id="10011262at2759"/>
<feature type="transmembrane region" description="Helical" evidence="6">
    <location>
        <begin position="43"/>
        <end position="62"/>
    </location>
</feature>
<keyword evidence="5" id="KW-0675">Receptor</keyword>
<keyword evidence="4 6" id="KW-0472">Membrane</keyword>
<dbReference type="Pfam" id="PF00001">
    <property type="entry name" value="7tm_1"/>
    <property type="match status" value="1"/>
</dbReference>
<name>A0A913ZIE2_PATMI</name>
<proteinExistence type="inferred from homology"/>
<reference evidence="8" key="1">
    <citation type="submission" date="2022-11" db="UniProtKB">
        <authorList>
            <consortium name="EnsemblMetazoa"/>
        </authorList>
    </citation>
    <scope>IDENTIFICATION</scope>
</reference>
<feature type="transmembrane region" description="Helical" evidence="6">
    <location>
        <begin position="169"/>
        <end position="194"/>
    </location>
</feature>
<sequence>MAEALVSLRVVKTIVGLLGIIGNWLVCVVIYRVRSMHTLTNAFIANQAVVDFLGSLMLLLSSNVPTPYPLDQDLASWLLCRLWVSDILVWAFFTASTFNLVALTLERYYAIVFPFRYQRNFQSCKATVVIACVWVFGMATCAYGIVIHVINEGGRCVQIAVPGAHAIGVLYLCMQYFLPASVMFFAYSHIAIVLKRNATRVGPMQARRQDRAGGSVSGQPAGEGAGDAMLRARRNTIKTLVLVFAVYVVCWTPSSVIFFMYNFGWPLDFRGALYIISTSMVAINSCANPFIYALKYQQFRRGVRSMLGLTQDAGQETTAHEMHSYSTGSTAAGTVSAQCP</sequence>
<dbReference type="GO" id="GO:0016020">
    <property type="term" value="C:membrane"/>
    <property type="evidence" value="ECO:0007669"/>
    <property type="project" value="UniProtKB-SubCell"/>
</dbReference>
<keyword evidence="9" id="KW-1185">Reference proteome</keyword>
<dbReference type="SUPFAM" id="SSF81321">
    <property type="entry name" value="Family A G protein-coupled receptor-like"/>
    <property type="match status" value="1"/>
</dbReference>
<dbReference type="OMA" id="CAYMITS"/>
<dbReference type="SMART" id="SM01381">
    <property type="entry name" value="7TM_GPCR_Srsx"/>
    <property type="match status" value="1"/>
</dbReference>
<dbReference type="InterPro" id="IPR000276">
    <property type="entry name" value="GPCR_Rhodpsn"/>
</dbReference>
<protein>
    <recommendedName>
        <fullName evidence="7">G-protein coupled receptors family 1 profile domain-containing protein</fullName>
    </recommendedName>
</protein>
<dbReference type="GO" id="GO:0004930">
    <property type="term" value="F:G protein-coupled receptor activity"/>
    <property type="evidence" value="ECO:0007669"/>
    <property type="project" value="UniProtKB-KW"/>
</dbReference>
<keyword evidence="5" id="KW-0297">G-protein coupled receptor</keyword>
<feature type="transmembrane region" description="Helical" evidence="6">
    <location>
        <begin position="239"/>
        <end position="261"/>
    </location>
</feature>
<keyword evidence="2 5" id="KW-0812">Transmembrane</keyword>
<feature type="transmembrane region" description="Helical" evidence="6">
    <location>
        <begin position="82"/>
        <end position="105"/>
    </location>
</feature>
<feature type="transmembrane region" description="Helical" evidence="6">
    <location>
        <begin position="6"/>
        <end position="31"/>
    </location>
</feature>
<dbReference type="PROSITE" id="PS00237">
    <property type="entry name" value="G_PROTEIN_RECEP_F1_1"/>
    <property type="match status" value="1"/>
</dbReference>
<dbReference type="PANTHER" id="PTHR45698:SF1">
    <property type="entry name" value="TRACE AMINE-ASSOCIATED RECEPTOR 13C-LIKE"/>
    <property type="match status" value="1"/>
</dbReference>
<evidence type="ECO:0000256" key="2">
    <source>
        <dbReference type="ARBA" id="ARBA00022692"/>
    </source>
</evidence>
<evidence type="ECO:0000256" key="5">
    <source>
        <dbReference type="RuleBase" id="RU000688"/>
    </source>
</evidence>
<accession>A0A913ZIE2</accession>
<comment type="similarity">
    <text evidence="5">Belongs to the G-protein coupled receptor 1 family.</text>
</comment>
<evidence type="ECO:0000313" key="8">
    <source>
        <dbReference type="EnsemblMetazoa" id="XP_038050821.1"/>
    </source>
</evidence>
<dbReference type="Proteomes" id="UP000887568">
    <property type="component" value="Unplaced"/>
</dbReference>
<evidence type="ECO:0000256" key="3">
    <source>
        <dbReference type="ARBA" id="ARBA00022989"/>
    </source>
</evidence>
<dbReference type="AlphaFoldDB" id="A0A913ZIE2"/>
<dbReference type="CDD" id="cd00637">
    <property type="entry name" value="7tm_classA_rhodopsin-like"/>
    <property type="match status" value="1"/>
</dbReference>
<dbReference type="InterPro" id="IPR017452">
    <property type="entry name" value="GPCR_Rhodpsn_7TM"/>
</dbReference>
<evidence type="ECO:0000256" key="1">
    <source>
        <dbReference type="ARBA" id="ARBA00004370"/>
    </source>
</evidence>
<dbReference type="EnsemblMetazoa" id="XM_038194893.1">
    <property type="protein sequence ID" value="XP_038050821.1"/>
    <property type="gene ID" value="LOC119723970"/>
</dbReference>
<keyword evidence="5" id="KW-0807">Transducer</keyword>
<dbReference type="RefSeq" id="XP_038050821.1">
    <property type="nucleotide sequence ID" value="XM_038194893.1"/>
</dbReference>
<evidence type="ECO:0000256" key="4">
    <source>
        <dbReference type="ARBA" id="ARBA00023136"/>
    </source>
</evidence>
<dbReference type="GeneID" id="119723970"/>
<comment type="subcellular location">
    <subcellularLocation>
        <location evidence="1">Membrane</location>
    </subcellularLocation>
</comment>
<dbReference type="Gene3D" id="1.20.1070.10">
    <property type="entry name" value="Rhodopsin 7-helix transmembrane proteins"/>
    <property type="match status" value="1"/>
</dbReference>
<organism evidence="8 9">
    <name type="scientific">Patiria miniata</name>
    <name type="common">Bat star</name>
    <name type="synonym">Asterina miniata</name>
    <dbReference type="NCBI Taxonomy" id="46514"/>
    <lineage>
        <taxon>Eukaryota</taxon>
        <taxon>Metazoa</taxon>
        <taxon>Echinodermata</taxon>
        <taxon>Eleutherozoa</taxon>
        <taxon>Asterozoa</taxon>
        <taxon>Asteroidea</taxon>
        <taxon>Valvatacea</taxon>
        <taxon>Valvatida</taxon>
        <taxon>Asterinidae</taxon>
        <taxon>Patiria</taxon>
    </lineage>
</organism>
<dbReference type="PRINTS" id="PR00237">
    <property type="entry name" value="GPCRRHODOPSN"/>
</dbReference>
<evidence type="ECO:0000256" key="6">
    <source>
        <dbReference type="SAM" id="Phobius"/>
    </source>
</evidence>
<dbReference type="PANTHER" id="PTHR45698">
    <property type="entry name" value="TRACE AMINE-ASSOCIATED RECEPTOR 19N-RELATED"/>
    <property type="match status" value="1"/>
</dbReference>
<dbReference type="PROSITE" id="PS50262">
    <property type="entry name" value="G_PROTEIN_RECEP_F1_2"/>
    <property type="match status" value="1"/>
</dbReference>
<feature type="transmembrane region" description="Helical" evidence="6">
    <location>
        <begin position="126"/>
        <end position="149"/>
    </location>
</feature>
<evidence type="ECO:0000259" key="7">
    <source>
        <dbReference type="PROSITE" id="PS50262"/>
    </source>
</evidence>
<feature type="domain" description="G-protein coupled receptors family 1 profile" evidence="7">
    <location>
        <begin position="22"/>
        <end position="292"/>
    </location>
</feature>
<feature type="transmembrane region" description="Helical" evidence="6">
    <location>
        <begin position="273"/>
        <end position="294"/>
    </location>
</feature>
<evidence type="ECO:0000313" key="9">
    <source>
        <dbReference type="Proteomes" id="UP000887568"/>
    </source>
</evidence>